<dbReference type="GO" id="GO:0016887">
    <property type="term" value="F:ATP hydrolysis activity"/>
    <property type="evidence" value="ECO:0007669"/>
    <property type="project" value="InterPro"/>
</dbReference>
<dbReference type="PROSITE" id="PS00871">
    <property type="entry name" value="CLPAB_2"/>
    <property type="match status" value="1"/>
</dbReference>
<keyword evidence="7 13" id="KW-0175">Coiled coil</keyword>
<organism evidence="15 16">
    <name type="scientific">Prochlorococcus marinus str. XMU1401</name>
    <dbReference type="NCBI Taxonomy" id="2052594"/>
    <lineage>
        <taxon>Bacteria</taxon>
        <taxon>Bacillati</taxon>
        <taxon>Cyanobacteriota</taxon>
        <taxon>Cyanophyceae</taxon>
        <taxon>Synechococcales</taxon>
        <taxon>Prochlorococcaceae</taxon>
        <taxon>Prochlorococcus</taxon>
    </lineage>
</organism>
<keyword evidence="6" id="KW-0346">Stress response</keyword>
<dbReference type="Gene3D" id="3.40.50.300">
    <property type="entry name" value="P-loop containing nucleotide triphosphate hydrolases"/>
    <property type="match status" value="2"/>
</dbReference>
<dbReference type="CDD" id="cd00009">
    <property type="entry name" value="AAA"/>
    <property type="match status" value="1"/>
</dbReference>
<keyword evidence="8 12" id="KW-0143">Chaperone</keyword>
<dbReference type="Gene3D" id="4.10.860.10">
    <property type="entry name" value="UVR domain"/>
    <property type="match status" value="1"/>
</dbReference>
<dbReference type="InterPro" id="IPR003959">
    <property type="entry name" value="ATPase_AAA_core"/>
</dbReference>
<comment type="caution">
    <text evidence="15">The sequence shown here is derived from an EMBL/GenBank/DDBJ whole genome shotgun (WGS) entry which is preliminary data.</text>
</comment>
<dbReference type="PROSITE" id="PS00870">
    <property type="entry name" value="CLPAB_1"/>
    <property type="match status" value="1"/>
</dbReference>
<reference evidence="15" key="1">
    <citation type="submission" date="2020-03" db="EMBL/GenBank/DDBJ databases">
        <title>Genome differentiation and subclade ecological adaptation of Prochlorococcus HLII clade in the global ocean.</title>
        <authorList>
            <person name="Yan W."/>
            <person name="Fen X."/>
            <person name="Zhang W."/>
        </authorList>
    </citation>
    <scope>NUCLEOTIDE SEQUENCE</scope>
    <source>
        <strain evidence="15">XMU1401</strain>
    </source>
</reference>
<dbReference type="InterPro" id="IPR003593">
    <property type="entry name" value="AAA+_ATPase"/>
</dbReference>
<dbReference type="Pfam" id="PF00004">
    <property type="entry name" value="AAA"/>
    <property type="match status" value="1"/>
</dbReference>
<dbReference type="PANTHER" id="PTHR11638">
    <property type="entry name" value="ATP-DEPENDENT CLP PROTEASE"/>
    <property type="match status" value="1"/>
</dbReference>
<keyword evidence="5 12" id="KW-0067">ATP-binding</keyword>
<dbReference type="PROSITE" id="PS51903">
    <property type="entry name" value="CLP_R"/>
    <property type="match status" value="1"/>
</dbReference>
<dbReference type="Gene3D" id="1.10.8.60">
    <property type="match status" value="2"/>
</dbReference>
<evidence type="ECO:0000256" key="8">
    <source>
        <dbReference type="ARBA" id="ARBA00023186"/>
    </source>
</evidence>
<evidence type="ECO:0000256" key="5">
    <source>
        <dbReference type="ARBA" id="ARBA00022840"/>
    </source>
</evidence>
<protein>
    <submittedName>
        <fullName evidence="15">AAA domain-containing protein</fullName>
    </submittedName>
</protein>
<dbReference type="GO" id="GO:0005737">
    <property type="term" value="C:cytoplasm"/>
    <property type="evidence" value="ECO:0007669"/>
    <property type="project" value="UniProtKB-SubCell"/>
</dbReference>
<dbReference type="GO" id="GO:0005524">
    <property type="term" value="F:ATP binding"/>
    <property type="evidence" value="ECO:0007669"/>
    <property type="project" value="UniProtKB-KW"/>
</dbReference>
<dbReference type="Pfam" id="PF10431">
    <property type="entry name" value="ClpB_D2-small"/>
    <property type="match status" value="1"/>
</dbReference>
<dbReference type="SUPFAM" id="SSF81923">
    <property type="entry name" value="Double Clp-N motif"/>
    <property type="match status" value="1"/>
</dbReference>
<dbReference type="InterPro" id="IPR050130">
    <property type="entry name" value="ClpA_ClpB"/>
</dbReference>
<accession>A0A8I1X295</accession>
<evidence type="ECO:0000256" key="4">
    <source>
        <dbReference type="ARBA" id="ARBA00022741"/>
    </source>
</evidence>
<evidence type="ECO:0000313" key="15">
    <source>
        <dbReference type="EMBL" id="MBO8222104.1"/>
    </source>
</evidence>
<evidence type="ECO:0000256" key="2">
    <source>
        <dbReference type="ARBA" id="ARBA00008675"/>
    </source>
</evidence>
<evidence type="ECO:0000256" key="9">
    <source>
        <dbReference type="ARBA" id="ARBA00025613"/>
    </source>
</evidence>
<keyword evidence="4 12" id="KW-0547">Nucleotide-binding</keyword>
<dbReference type="InterPro" id="IPR041546">
    <property type="entry name" value="ClpA/ClpB_AAA_lid"/>
</dbReference>
<dbReference type="CDD" id="cd19499">
    <property type="entry name" value="RecA-like_ClpB_Hsp104-like"/>
    <property type="match status" value="1"/>
</dbReference>
<dbReference type="GO" id="GO:0034605">
    <property type="term" value="P:cellular response to heat"/>
    <property type="evidence" value="ECO:0007669"/>
    <property type="project" value="TreeGrafter"/>
</dbReference>
<name>A0A8I1X295_PROMR</name>
<evidence type="ECO:0000313" key="16">
    <source>
        <dbReference type="Proteomes" id="UP000666562"/>
    </source>
</evidence>
<dbReference type="SMART" id="SM01086">
    <property type="entry name" value="ClpB_D2-small"/>
    <property type="match status" value="1"/>
</dbReference>
<evidence type="ECO:0000256" key="3">
    <source>
        <dbReference type="ARBA" id="ARBA00022737"/>
    </source>
</evidence>
<evidence type="ECO:0000256" key="6">
    <source>
        <dbReference type="ARBA" id="ARBA00023016"/>
    </source>
</evidence>
<dbReference type="AlphaFoldDB" id="A0A8I1X295"/>
<evidence type="ECO:0000256" key="7">
    <source>
        <dbReference type="ARBA" id="ARBA00023054"/>
    </source>
</evidence>
<evidence type="ECO:0000256" key="10">
    <source>
        <dbReference type="ARBA" id="ARBA00026057"/>
    </source>
</evidence>
<gene>
    <name evidence="15" type="ORF">HA142_01090</name>
</gene>
<evidence type="ECO:0000256" key="11">
    <source>
        <dbReference type="PROSITE-ProRule" id="PRU01251"/>
    </source>
</evidence>
<dbReference type="Gene3D" id="1.10.1780.10">
    <property type="entry name" value="Clp, N-terminal domain"/>
    <property type="match status" value="1"/>
</dbReference>
<dbReference type="SMART" id="SM00382">
    <property type="entry name" value="AAA"/>
    <property type="match status" value="2"/>
</dbReference>
<evidence type="ECO:0000256" key="12">
    <source>
        <dbReference type="RuleBase" id="RU004432"/>
    </source>
</evidence>
<comment type="function">
    <text evidence="9">Part of a stress-induced multi-chaperone system, it is involved in the recovery of the cell from heat-induced damage, in cooperation with DnaK, DnaJ and GrpE. Acts before DnaK, in the processing of protein aggregates. Protein binding stimulates the ATPase activity; ATP hydrolysis unfolds the denatured protein aggregates, which probably helps expose new hydrophobic binding sites on the surface of ClpB-bound aggregates, contributing to the solubilization and refolding of denatured protein aggregates by DnaK.</text>
</comment>
<evidence type="ECO:0000256" key="1">
    <source>
        <dbReference type="ARBA" id="ARBA00004496"/>
    </source>
</evidence>
<dbReference type="InterPro" id="IPR001270">
    <property type="entry name" value="ClpA/B"/>
</dbReference>
<dbReference type="Pfam" id="PF17871">
    <property type="entry name" value="AAA_lid_9"/>
    <property type="match status" value="1"/>
</dbReference>
<keyword evidence="3 11" id="KW-0677">Repeat</keyword>
<dbReference type="InterPro" id="IPR004176">
    <property type="entry name" value="Clp_R_N"/>
</dbReference>
<dbReference type="InterPro" id="IPR019489">
    <property type="entry name" value="Clp_ATPase_C"/>
</dbReference>
<evidence type="ECO:0000259" key="14">
    <source>
        <dbReference type="PROSITE" id="PS51903"/>
    </source>
</evidence>
<dbReference type="Pfam" id="PF02861">
    <property type="entry name" value="Clp_N"/>
    <property type="match status" value="1"/>
</dbReference>
<dbReference type="PANTHER" id="PTHR11638:SF18">
    <property type="entry name" value="HEAT SHOCK PROTEIN 104"/>
    <property type="match status" value="1"/>
</dbReference>
<dbReference type="SUPFAM" id="SSF52540">
    <property type="entry name" value="P-loop containing nucleoside triphosphate hydrolases"/>
    <property type="match status" value="2"/>
</dbReference>
<proteinExistence type="inferred from homology"/>
<dbReference type="EMBL" id="JAAORC010000001">
    <property type="protein sequence ID" value="MBO8222104.1"/>
    <property type="molecule type" value="Genomic_DNA"/>
</dbReference>
<dbReference type="FunFam" id="3.40.50.300:FF:000025">
    <property type="entry name" value="ATP-dependent Clp protease subunit"/>
    <property type="match status" value="1"/>
</dbReference>
<dbReference type="Pfam" id="PF07724">
    <property type="entry name" value="AAA_2"/>
    <property type="match status" value="1"/>
</dbReference>
<dbReference type="InterPro" id="IPR018368">
    <property type="entry name" value="ClpA/B_CS1"/>
</dbReference>
<dbReference type="InterPro" id="IPR027417">
    <property type="entry name" value="P-loop_NTPase"/>
</dbReference>
<dbReference type="InterPro" id="IPR036628">
    <property type="entry name" value="Clp_N_dom_sf"/>
</dbReference>
<feature type="domain" description="Clp R" evidence="14">
    <location>
        <begin position="9"/>
        <end position="151"/>
    </location>
</feature>
<comment type="subunit">
    <text evidence="10">Homohexamer. The oligomerization is ATP-dependent.</text>
</comment>
<comment type="similarity">
    <text evidence="2 12">Belongs to the ClpA/ClpB family.</text>
</comment>
<dbReference type="InterPro" id="IPR028299">
    <property type="entry name" value="ClpA/B_CS2"/>
</dbReference>
<dbReference type="RefSeq" id="WP_100883149.1">
    <property type="nucleotide sequence ID" value="NZ_JAAORC010000001.1"/>
</dbReference>
<dbReference type="PRINTS" id="PR00300">
    <property type="entry name" value="CLPPROTEASEA"/>
</dbReference>
<sequence length="921" mass="104636">MRETLTSSPELFSDISWNLLLLGEETAKKWDHSEFNIEHIIHTLFSSSEFFAFIEKLSIDQDTVLDITEDFLEETPTNESDIFTIGEDLEILLDNANQIKTQWGSRLIEIPHLLIALGRDLRIGNYVFEEGNLSMEQLEEELKFYPNINQSKNSFNYGNVIEINNQSNFESNNETNETFVKAEKFKKAIVPLPKSELQIETKKQVGKDENALSIYGKDLTESAKKGLLDPVLGRENEINNLMRVLCRRNKNNPILIGNPGVGKTSIAKLLAQLIVDKKVPDTLKDLKIISLDLGALVSGTKFRGQLEERLSLIMQELNNPNQGMILLIDEIHSILSSDRSSTDISNILKPLLAEGELRCIGTTTPEKFRETIEKDQALNNCFQKIAVNEPSVELSAKILQGIKKKYELHHGIKISEEAVNYSAKLADRYISDKCLPDSAIDLIDEAAAQLKIESNNMPQIILQQENKLNTIDEKLNNLQGENIEAQEKLFNNRKQSEAKLNVLLENWNNLREEMEELSILMKEEDKLTKQIKDKSNREIENDLEYLEKLEEELSEVENDIQKLEENFNKIKKNRNFPFKYQVEPDDIADVISKITGIPISKVVSNERKKLVNLETELSEKVIGQEKAIEAVSAAIRRARVGMKSPKRPIGSFLFMGPTGVGKTELAKSLARVLFDEEDALLRLDMSEYMEKNAVARLLGAPPGYVGYEEGGQLTEAVRRKPYSVILLDEIEKAHAEVFNILLQVLDEGRLTDSQGRTVDFKNTVIIMTSNLAGKSILEYSQKISKSEGKLEKDQQTLDDSISNALSSIFRPEFLNRIDEVVKFEPLSIDELQKIIILQTEDLKNLLLEQKINIAIDKKVINKIANDSYEPEYGARPLSRELRRQIENPLAAKLLEDNFKNKKNITIKLNPAKKDEIVFKPS</sequence>
<evidence type="ECO:0000256" key="13">
    <source>
        <dbReference type="SAM" id="Coils"/>
    </source>
</evidence>
<dbReference type="Proteomes" id="UP000666562">
    <property type="component" value="Unassembled WGS sequence"/>
</dbReference>
<comment type="subcellular location">
    <subcellularLocation>
        <location evidence="1">Cytoplasm</location>
    </subcellularLocation>
</comment>
<feature type="coiled-coil region" evidence="13">
    <location>
        <begin position="461"/>
        <end position="573"/>
    </location>
</feature>